<keyword evidence="4" id="KW-0597">Phosphoprotein</keyword>
<dbReference type="InterPro" id="IPR018062">
    <property type="entry name" value="HTH_AraC-typ_CS"/>
</dbReference>
<dbReference type="SMART" id="SM00342">
    <property type="entry name" value="HTH_ARAC"/>
    <property type="match status" value="1"/>
</dbReference>
<dbReference type="InterPro" id="IPR011006">
    <property type="entry name" value="CheY-like_superfamily"/>
</dbReference>
<evidence type="ECO:0000256" key="4">
    <source>
        <dbReference type="PROSITE-ProRule" id="PRU00169"/>
    </source>
</evidence>
<evidence type="ECO:0000313" key="8">
    <source>
        <dbReference type="Proteomes" id="UP001306950"/>
    </source>
</evidence>
<keyword evidence="2" id="KW-0238">DNA-binding</keyword>
<protein>
    <submittedName>
        <fullName evidence="7">Response regulator</fullName>
    </submittedName>
</protein>
<dbReference type="Proteomes" id="UP001306950">
    <property type="component" value="Unassembled WGS sequence"/>
</dbReference>
<feature type="modified residue" description="4-aspartylphosphate" evidence="4">
    <location>
        <position position="57"/>
    </location>
</feature>
<dbReference type="InterPro" id="IPR018060">
    <property type="entry name" value="HTH_AraC"/>
</dbReference>
<name>A0ABU7VMM3_9BACL</name>
<dbReference type="EMBL" id="JAZHPZ010000001">
    <property type="protein sequence ID" value="MEF2964486.1"/>
    <property type="molecule type" value="Genomic_DNA"/>
</dbReference>
<gene>
    <name evidence="7" type="ORF">V3851_01475</name>
</gene>
<evidence type="ECO:0000256" key="2">
    <source>
        <dbReference type="ARBA" id="ARBA00023125"/>
    </source>
</evidence>
<sequence length="367" mass="41882">MNQHRLLIIDDEPWSREVVKALGQWENHRIEIAGEAEDGILGLKMIQELEPDIVLTDMRMPGMEGAALLKEMSAKFPNIQIIVMSGYDDFVYLKQAIRSRAVEYLLKPVNPDELNEALARSVKAVETLQKTATPPNIPLVFTDKEILDEYLAYRQRIFGYLLTLDKKALQMEFKSLGIFLTGKFPDGAGRSMAGQVGHDFLLILGKFSAEHDLVLEEISDLYDPAIGEEANEAPWQSFTEATAELGTIFEAAMNLCEMNKNKGRLDLDEVNDYIAKHFADDISLESVARYFYVSKTYLSRMFKQHTGENVSDTILRHRMNKARELIVEQGLPIKYAAQLAGYEDLTYFYRVFKKFYGIPPGEMRRDE</sequence>
<evidence type="ECO:0000313" key="7">
    <source>
        <dbReference type="EMBL" id="MEF2964486.1"/>
    </source>
</evidence>
<comment type="caution">
    <text evidence="7">The sequence shown here is derived from an EMBL/GenBank/DDBJ whole genome shotgun (WGS) entry which is preliminary data.</text>
</comment>
<dbReference type="SUPFAM" id="SSF52172">
    <property type="entry name" value="CheY-like"/>
    <property type="match status" value="1"/>
</dbReference>
<keyword evidence="8" id="KW-1185">Reference proteome</keyword>
<evidence type="ECO:0000256" key="1">
    <source>
        <dbReference type="ARBA" id="ARBA00023015"/>
    </source>
</evidence>
<accession>A0ABU7VMM3</accession>
<dbReference type="Pfam" id="PF12833">
    <property type="entry name" value="HTH_18"/>
    <property type="match status" value="1"/>
</dbReference>
<feature type="domain" description="HTH araC/xylS-type" evidence="5">
    <location>
        <begin position="268"/>
        <end position="366"/>
    </location>
</feature>
<organism evidence="7 8">
    <name type="scientific">Paenibacillus haidiansis</name>
    <dbReference type="NCBI Taxonomy" id="1574488"/>
    <lineage>
        <taxon>Bacteria</taxon>
        <taxon>Bacillati</taxon>
        <taxon>Bacillota</taxon>
        <taxon>Bacilli</taxon>
        <taxon>Bacillales</taxon>
        <taxon>Paenibacillaceae</taxon>
        <taxon>Paenibacillus</taxon>
    </lineage>
</organism>
<dbReference type="CDD" id="cd17536">
    <property type="entry name" value="REC_YesN-like"/>
    <property type="match status" value="1"/>
</dbReference>
<proteinExistence type="predicted"/>
<reference evidence="7 8" key="1">
    <citation type="submission" date="2024-02" db="EMBL/GenBank/DDBJ databases">
        <title>A nitrogen-fixing paenibacillus bacterium.</title>
        <authorList>
            <person name="Zhang W.L."/>
            <person name="Chen S.F."/>
        </authorList>
    </citation>
    <scope>NUCLEOTIDE SEQUENCE [LARGE SCALE GENOMIC DNA]</scope>
    <source>
        <strain evidence="7 8">M1</strain>
    </source>
</reference>
<dbReference type="SMART" id="SM00448">
    <property type="entry name" value="REC"/>
    <property type="match status" value="1"/>
</dbReference>
<keyword evidence="1" id="KW-0805">Transcription regulation</keyword>
<dbReference type="Pfam" id="PF00072">
    <property type="entry name" value="Response_reg"/>
    <property type="match status" value="1"/>
</dbReference>
<evidence type="ECO:0000259" key="6">
    <source>
        <dbReference type="PROSITE" id="PS50110"/>
    </source>
</evidence>
<dbReference type="PANTHER" id="PTHR43280:SF2">
    <property type="entry name" value="HTH-TYPE TRANSCRIPTIONAL REGULATOR EXSA"/>
    <property type="match status" value="1"/>
</dbReference>
<evidence type="ECO:0000259" key="5">
    <source>
        <dbReference type="PROSITE" id="PS01124"/>
    </source>
</evidence>
<dbReference type="SUPFAM" id="SSF46689">
    <property type="entry name" value="Homeodomain-like"/>
    <property type="match status" value="2"/>
</dbReference>
<dbReference type="PROSITE" id="PS01124">
    <property type="entry name" value="HTH_ARAC_FAMILY_2"/>
    <property type="match status" value="1"/>
</dbReference>
<evidence type="ECO:0000256" key="3">
    <source>
        <dbReference type="ARBA" id="ARBA00023163"/>
    </source>
</evidence>
<feature type="domain" description="Response regulatory" evidence="6">
    <location>
        <begin position="5"/>
        <end position="122"/>
    </location>
</feature>
<keyword evidence="3" id="KW-0804">Transcription</keyword>
<dbReference type="PANTHER" id="PTHR43280">
    <property type="entry name" value="ARAC-FAMILY TRANSCRIPTIONAL REGULATOR"/>
    <property type="match status" value="1"/>
</dbReference>
<dbReference type="PROSITE" id="PS00041">
    <property type="entry name" value="HTH_ARAC_FAMILY_1"/>
    <property type="match status" value="1"/>
</dbReference>
<dbReference type="RefSeq" id="WP_331844715.1">
    <property type="nucleotide sequence ID" value="NZ_JAZHPZ010000001.1"/>
</dbReference>
<dbReference type="Gene3D" id="1.10.10.60">
    <property type="entry name" value="Homeodomain-like"/>
    <property type="match status" value="2"/>
</dbReference>
<dbReference type="PROSITE" id="PS50110">
    <property type="entry name" value="RESPONSE_REGULATORY"/>
    <property type="match status" value="1"/>
</dbReference>
<dbReference type="InterPro" id="IPR001789">
    <property type="entry name" value="Sig_transdc_resp-reg_receiver"/>
</dbReference>
<dbReference type="InterPro" id="IPR009057">
    <property type="entry name" value="Homeodomain-like_sf"/>
</dbReference>
<dbReference type="Gene3D" id="3.40.50.2300">
    <property type="match status" value="1"/>
</dbReference>